<name>H6SKT2_PARPM</name>
<dbReference type="InterPro" id="IPR008258">
    <property type="entry name" value="Transglycosylase_SLT_dom_1"/>
</dbReference>
<dbReference type="InterPro" id="IPR023346">
    <property type="entry name" value="Lysozyme-like_dom_sf"/>
</dbReference>
<accession>H6SKT2</accession>
<dbReference type="KEGG" id="rpm:RSPPHO_01971"/>
<comment type="similarity">
    <text evidence="1">Belongs to the transglycosylase Slt family.</text>
</comment>
<evidence type="ECO:0000256" key="1">
    <source>
        <dbReference type="ARBA" id="ARBA00007734"/>
    </source>
</evidence>
<dbReference type="CDD" id="cd00254">
    <property type="entry name" value="LT-like"/>
    <property type="match status" value="1"/>
</dbReference>
<dbReference type="EMBL" id="HE663493">
    <property type="protein sequence ID" value="CCG08597.1"/>
    <property type="molecule type" value="Genomic_DNA"/>
</dbReference>
<dbReference type="PATRIC" id="fig|1150469.3.peg.2216"/>
<dbReference type="eggNOG" id="COG0741">
    <property type="taxonomic scope" value="Bacteria"/>
</dbReference>
<dbReference type="Proteomes" id="UP000033220">
    <property type="component" value="Chromosome DSM 122"/>
</dbReference>
<dbReference type="PANTHER" id="PTHR37423">
    <property type="entry name" value="SOLUBLE LYTIC MUREIN TRANSGLYCOSYLASE-RELATED"/>
    <property type="match status" value="1"/>
</dbReference>
<evidence type="ECO:0000313" key="6">
    <source>
        <dbReference type="Proteomes" id="UP000033220"/>
    </source>
</evidence>
<dbReference type="SUPFAM" id="SSF53955">
    <property type="entry name" value="Lysozyme-like"/>
    <property type="match status" value="1"/>
</dbReference>
<protein>
    <submittedName>
        <fullName evidence="5">Lytic transglycosylase, catalytic</fullName>
    </submittedName>
</protein>
<feature type="chain" id="PRO_5003606474" evidence="3">
    <location>
        <begin position="22"/>
        <end position="191"/>
    </location>
</feature>
<feature type="domain" description="Transglycosylase SLT" evidence="4">
    <location>
        <begin position="31"/>
        <end position="136"/>
    </location>
</feature>
<keyword evidence="3" id="KW-0732">Signal</keyword>
<dbReference type="STRING" id="1150469.RSPPHO_01971"/>
<feature type="signal peptide" evidence="3">
    <location>
        <begin position="1"/>
        <end position="21"/>
    </location>
</feature>
<evidence type="ECO:0000259" key="4">
    <source>
        <dbReference type="Pfam" id="PF01464"/>
    </source>
</evidence>
<dbReference type="AlphaFoldDB" id="H6SKT2"/>
<gene>
    <name evidence="5" type="ORF">RSPPHO_01971</name>
</gene>
<dbReference type="Gene3D" id="1.10.530.10">
    <property type="match status" value="1"/>
</dbReference>
<sequence>MDRMTLALLVTLVLVPTVSTASDLDRWNADIAEASRRFAIPEGWIRSVIRAESGGHAERAGRPITSPAGAIGLMQLMPDTYREMREAHGLGSDPADPRDNILAGTAYLRAMLDRFGPTGVFAAYNAGPGRYEQSLRGRPLPAETRHYLTGMSVSASSQPAPSIRLTRSSGTLWPSPGDLFVPLGQAAGGGK</sequence>
<dbReference type="Pfam" id="PF01464">
    <property type="entry name" value="SLT"/>
    <property type="match status" value="1"/>
</dbReference>
<evidence type="ECO:0000313" key="5">
    <source>
        <dbReference type="EMBL" id="CCG08597.1"/>
    </source>
</evidence>
<reference evidence="5 6" key="1">
    <citation type="submission" date="2012-02" db="EMBL/GenBank/DDBJ databases">
        <title>Shotgun genome sequence of Phaeospirillum photometricum DSM 122.</title>
        <authorList>
            <person name="Duquesne K."/>
            <person name="Sturgis J."/>
        </authorList>
    </citation>
    <scope>NUCLEOTIDE SEQUENCE [LARGE SCALE GENOMIC DNA]</scope>
    <source>
        <strain evidence="6">DSM122</strain>
    </source>
</reference>
<comment type="similarity">
    <text evidence="2">Belongs to the virb1 family.</text>
</comment>
<organism evidence="5 6">
    <name type="scientific">Pararhodospirillum photometricum DSM 122</name>
    <dbReference type="NCBI Taxonomy" id="1150469"/>
    <lineage>
        <taxon>Bacteria</taxon>
        <taxon>Pseudomonadati</taxon>
        <taxon>Pseudomonadota</taxon>
        <taxon>Alphaproteobacteria</taxon>
        <taxon>Rhodospirillales</taxon>
        <taxon>Rhodospirillaceae</taxon>
        <taxon>Pararhodospirillum</taxon>
    </lineage>
</organism>
<evidence type="ECO:0000256" key="3">
    <source>
        <dbReference type="SAM" id="SignalP"/>
    </source>
</evidence>
<dbReference type="PANTHER" id="PTHR37423:SF2">
    <property type="entry name" value="MEMBRANE-BOUND LYTIC MUREIN TRANSGLYCOSYLASE C"/>
    <property type="match status" value="1"/>
</dbReference>
<evidence type="ECO:0000256" key="2">
    <source>
        <dbReference type="ARBA" id="ARBA00009387"/>
    </source>
</evidence>
<dbReference type="HOGENOM" id="CLU_077897_2_0_5"/>
<keyword evidence="6" id="KW-1185">Reference proteome</keyword>
<proteinExistence type="inferred from homology"/>